<keyword evidence="7" id="KW-0679">Respiratory chain</keyword>
<evidence type="ECO:0000256" key="7">
    <source>
        <dbReference type="ARBA" id="ARBA00022660"/>
    </source>
</evidence>
<keyword evidence="10" id="KW-0496">Mitochondrion</keyword>
<dbReference type="OMA" id="FVYQCAH"/>
<evidence type="ECO:0000256" key="5">
    <source>
        <dbReference type="ARBA" id="ARBA00018677"/>
    </source>
</evidence>
<dbReference type="Pfam" id="PF05676">
    <property type="entry name" value="NDUF_B7"/>
    <property type="match status" value="1"/>
</dbReference>
<keyword evidence="12" id="KW-1015">Disulfide bond</keyword>
<reference evidence="14" key="1">
    <citation type="submission" date="2012-12" db="EMBL/GenBank/DDBJ databases">
        <authorList>
            <person name="Hellsten U."/>
            <person name="Grimwood J."/>
            <person name="Chapman J.A."/>
            <person name="Shapiro H."/>
            <person name="Aerts A."/>
            <person name="Otillar R.P."/>
            <person name="Terry A.Y."/>
            <person name="Boore J.L."/>
            <person name="Simakov O."/>
            <person name="Marletaz F."/>
            <person name="Cho S.-J."/>
            <person name="Edsinger-Gonzales E."/>
            <person name="Havlak P."/>
            <person name="Kuo D.-H."/>
            <person name="Larsson T."/>
            <person name="Lv J."/>
            <person name="Arendt D."/>
            <person name="Savage R."/>
            <person name="Osoegawa K."/>
            <person name="de Jong P."/>
            <person name="Lindberg D.R."/>
            <person name="Seaver E.C."/>
            <person name="Weisblat D.A."/>
            <person name="Putnam N.H."/>
            <person name="Grigoriev I.V."/>
            <person name="Rokhsar D.S."/>
        </authorList>
    </citation>
    <scope>NUCLEOTIDE SEQUENCE</scope>
    <source>
        <strain evidence="14">I ESC-2004</strain>
    </source>
</reference>
<dbReference type="InterPro" id="IPR008698">
    <property type="entry name" value="NDUB7"/>
</dbReference>
<organism evidence="13 14">
    <name type="scientific">Capitella teleta</name>
    <name type="common">Polychaete worm</name>
    <dbReference type="NCBI Taxonomy" id="283909"/>
    <lineage>
        <taxon>Eukaryota</taxon>
        <taxon>Metazoa</taxon>
        <taxon>Spiralia</taxon>
        <taxon>Lophotrochozoa</taxon>
        <taxon>Annelida</taxon>
        <taxon>Polychaeta</taxon>
        <taxon>Sedentaria</taxon>
        <taxon>Scolecida</taxon>
        <taxon>Capitellidae</taxon>
        <taxon>Capitella</taxon>
    </lineage>
</organism>
<evidence type="ECO:0000256" key="2">
    <source>
        <dbReference type="ARBA" id="ARBA00004569"/>
    </source>
</evidence>
<dbReference type="GO" id="GO:0005743">
    <property type="term" value="C:mitochondrial inner membrane"/>
    <property type="evidence" value="ECO:0007669"/>
    <property type="project" value="UniProtKB-SubCell"/>
</dbReference>
<dbReference type="HOGENOM" id="CLU_154847_1_1_1"/>
<comment type="similarity">
    <text evidence="4">Belongs to the complex I NDUFB7 subunit family.</text>
</comment>
<keyword evidence="8" id="KW-0999">Mitochondrion inner membrane</keyword>
<dbReference type="EMBL" id="AMQN01000175">
    <property type="status" value="NOT_ANNOTATED_CDS"/>
    <property type="molecule type" value="Genomic_DNA"/>
</dbReference>
<dbReference type="GO" id="GO:0005758">
    <property type="term" value="C:mitochondrial intermembrane space"/>
    <property type="evidence" value="ECO:0007669"/>
    <property type="project" value="UniProtKB-SubCell"/>
</dbReference>
<dbReference type="EMBL" id="AMQN01000174">
    <property type="status" value="NOT_ANNOTATED_CDS"/>
    <property type="molecule type" value="Genomic_DNA"/>
</dbReference>
<keyword evidence="9" id="KW-0249">Electron transport</keyword>
<dbReference type="AlphaFoldDB" id="X1Z7A8"/>
<evidence type="ECO:0000256" key="8">
    <source>
        <dbReference type="ARBA" id="ARBA00022792"/>
    </source>
</evidence>
<dbReference type="PANTHER" id="PTHR20900:SF0">
    <property type="entry name" value="NADH DEHYDROGENASE [UBIQUINONE] 1 BETA SUBCOMPLEX SUBUNIT 7"/>
    <property type="match status" value="1"/>
</dbReference>
<dbReference type="Proteomes" id="UP000014760">
    <property type="component" value="Unassembled WGS sequence"/>
</dbReference>
<keyword evidence="6" id="KW-0813">Transport</keyword>
<evidence type="ECO:0000313" key="14">
    <source>
        <dbReference type="Proteomes" id="UP000014760"/>
    </source>
</evidence>
<accession>X1Z7A8</accession>
<evidence type="ECO:0000256" key="10">
    <source>
        <dbReference type="ARBA" id="ARBA00023128"/>
    </source>
</evidence>
<comment type="subcellular location">
    <subcellularLocation>
        <location evidence="3">Mitochondrion inner membrane</location>
        <topology evidence="3">Peripheral membrane protein</topology>
    </subcellularLocation>
    <subcellularLocation>
        <location evidence="2">Mitochondrion intermembrane space</location>
    </subcellularLocation>
</comment>
<dbReference type="PANTHER" id="PTHR20900">
    <property type="entry name" value="NADH:UBIQUINONE OXIDOREDUCTASE B18-LIKE SUBUNIT"/>
    <property type="match status" value="1"/>
</dbReference>
<evidence type="ECO:0000256" key="4">
    <source>
        <dbReference type="ARBA" id="ARBA00008006"/>
    </source>
</evidence>
<sequence>MGNVNTGTYSYQAYVKEPENHPDLSKGPTFDPMLGFPNGRKERVMKVSESEMEAAGISHEYRDYCAHLLIDFYKCRKDKWPMAALCNHERHAWDKCQADDFHLRMREFERERRLKARQNRKEAMKLEEQTIE</sequence>
<keyword evidence="14" id="KW-1185">Reference proteome</keyword>
<evidence type="ECO:0000256" key="6">
    <source>
        <dbReference type="ARBA" id="ARBA00022448"/>
    </source>
</evidence>
<reference evidence="13" key="3">
    <citation type="submission" date="2015-06" db="UniProtKB">
        <authorList>
            <consortium name="EnsemblMetazoa"/>
        </authorList>
    </citation>
    <scope>IDENTIFICATION</scope>
</reference>
<evidence type="ECO:0000313" key="13">
    <source>
        <dbReference type="EnsemblMetazoa" id="CapteP155116"/>
    </source>
</evidence>
<evidence type="ECO:0000256" key="11">
    <source>
        <dbReference type="ARBA" id="ARBA00023136"/>
    </source>
</evidence>
<name>X1Z7A8_CAPTE</name>
<evidence type="ECO:0000256" key="9">
    <source>
        <dbReference type="ARBA" id="ARBA00022982"/>
    </source>
</evidence>
<evidence type="ECO:0000256" key="3">
    <source>
        <dbReference type="ARBA" id="ARBA00004637"/>
    </source>
</evidence>
<dbReference type="EnsemblMetazoa" id="CapteT155116">
    <property type="protein sequence ID" value="CapteP155116"/>
    <property type="gene ID" value="CapteG155116"/>
</dbReference>
<keyword evidence="11" id="KW-0472">Membrane</keyword>
<evidence type="ECO:0000256" key="1">
    <source>
        <dbReference type="ARBA" id="ARBA00003195"/>
    </source>
</evidence>
<dbReference type="OrthoDB" id="268414at2759"/>
<reference evidence="14" key="2">
    <citation type="journal article" date="2013" name="Nature">
        <title>Insights into bilaterian evolution from three spiralian genomes.</title>
        <authorList>
            <person name="Simakov O."/>
            <person name="Marletaz F."/>
            <person name="Cho S.J."/>
            <person name="Edsinger-Gonzales E."/>
            <person name="Havlak P."/>
            <person name="Hellsten U."/>
            <person name="Kuo D.H."/>
            <person name="Larsson T."/>
            <person name="Lv J."/>
            <person name="Arendt D."/>
            <person name="Savage R."/>
            <person name="Osoegawa K."/>
            <person name="de Jong P."/>
            <person name="Grimwood J."/>
            <person name="Chapman J.A."/>
            <person name="Shapiro H."/>
            <person name="Aerts A."/>
            <person name="Otillar R.P."/>
            <person name="Terry A.Y."/>
            <person name="Boore J.L."/>
            <person name="Grigoriev I.V."/>
            <person name="Lindberg D.R."/>
            <person name="Seaver E.C."/>
            <person name="Weisblat D.A."/>
            <person name="Putnam N.H."/>
            <person name="Rokhsar D.S."/>
        </authorList>
    </citation>
    <scope>NUCLEOTIDE SEQUENCE</scope>
    <source>
        <strain evidence="14">I ESC-2004</strain>
    </source>
</reference>
<protein>
    <recommendedName>
        <fullName evidence="5">NADH dehydrogenase [ubiquinone] 1 beta subcomplex subunit 7</fullName>
    </recommendedName>
</protein>
<proteinExistence type="inferred from homology"/>
<comment type="function">
    <text evidence="1">Accessory subunit of the mitochondrial membrane respiratory chain NADH dehydrogenase (Complex I), that is believed not to be involved in catalysis. Complex I functions in the transfer of electrons from NADH to the respiratory chain. The immediate electron acceptor for the enzyme is believed to be ubiquinone.</text>
</comment>
<evidence type="ECO:0000256" key="12">
    <source>
        <dbReference type="ARBA" id="ARBA00023157"/>
    </source>
</evidence>